<comment type="caution">
    <text evidence="2">The sequence shown here is derived from an EMBL/GenBank/DDBJ whole genome shotgun (WGS) entry which is preliminary data.</text>
</comment>
<evidence type="ECO:0000256" key="1">
    <source>
        <dbReference type="SAM" id="Phobius"/>
    </source>
</evidence>
<proteinExistence type="predicted"/>
<dbReference type="AlphaFoldDB" id="A0A9X6LK07"/>
<protein>
    <submittedName>
        <fullName evidence="2">Uncharacterized protein</fullName>
    </submittedName>
</protein>
<keyword evidence="1" id="KW-0812">Transmembrane</keyword>
<organism evidence="2 3">
    <name type="scientific">Bacillus thuringiensis serovar iberica</name>
    <dbReference type="NCBI Taxonomy" id="180866"/>
    <lineage>
        <taxon>Bacteria</taxon>
        <taxon>Bacillati</taxon>
        <taxon>Bacillota</taxon>
        <taxon>Bacilli</taxon>
        <taxon>Bacillales</taxon>
        <taxon>Bacillaceae</taxon>
        <taxon>Bacillus</taxon>
        <taxon>Bacillus cereus group</taxon>
    </lineage>
</organism>
<dbReference type="EMBL" id="MOOP01000099">
    <property type="protein sequence ID" value="OUB46752.1"/>
    <property type="molecule type" value="Genomic_DNA"/>
</dbReference>
<evidence type="ECO:0000313" key="2">
    <source>
        <dbReference type="EMBL" id="OUB46752.1"/>
    </source>
</evidence>
<accession>A0A9X6LK07</accession>
<sequence length="79" mass="9925">MKVRVRKALYILRKIEHSWLICCILKKLKQELYYAVLGMKKRLLSARKRRFLFWIGIVYFSFFPHIRVWKKVIFLWFFI</sequence>
<evidence type="ECO:0000313" key="3">
    <source>
        <dbReference type="Proteomes" id="UP000195120"/>
    </source>
</evidence>
<keyword evidence="1" id="KW-0472">Membrane</keyword>
<dbReference type="Proteomes" id="UP000195120">
    <property type="component" value="Unassembled WGS sequence"/>
</dbReference>
<reference evidence="2 3" key="1">
    <citation type="submission" date="2016-10" db="EMBL/GenBank/DDBJ databases">
        <title>Comparative genomics of Bacillus thuringiensis reveals a path to pathogens against multiple invertebrate hosts.</title>
        <authorList>
            <person name="Zheng J."/>
            <person name="Gao Q."/>
            <person name="Liu H."/>
            <person name="Peng D."/>
            <person name="Ruan L."/>
            <person name="Sun M."/>
        </authorList>
    </citation>
    <scope>NUCLEOTIDE SEQUENCE [LARGE SCALE GENOMIC DNA]</scope>
    <source>
        <strain evidence="2">BGSC 4BW1</strain>
    </source>
</reference>
<gene>
    <name evidence="2" type="ORF">BK741_17975</name>
</gene>
<keyword evidence="1" id="KW-1133">Transmembrane helix</keyword>
<feature type="transmembrane region" description="Helical" evidence="1">
    <location>
        <begin position="51"/>
        <end position="69"/>
    </location>
</feature>
<name>A0A9X6LK07_BACTU</name>